<evidence type="ECO:0000313" key="2">
    <source>
        <dbReference type="EMBL" id="ONF97411.1"/>
    </source>
</evidence>
<gene>
    <name evidence="2" type="ORF">SPHI_00400</name>
</gene>
<accession>A0A1V2EXK9</accession>
<keyword evidence="1" id="KW-1133">Transmembrane helix</keyword>
<dbReference type="OrthoDB" id="184009at2"/>
<dbReference type="Pfam" id="PF12679">
    <property type="entry name" value="ABC2_membrane_2"/>
    <property type="match status" value="1"/>
</dbReference>
<evidence type="ECO:0000313" key="3">
    <source>
        <dbReference type="Proteomes" id="UP000188729"/>
    </source>
</evidence>
<feature type="transmembrane region" description="Helical" evidence="1">
    <location>
        <begin position="207"/>
        <end position="230"/>
    </location>
</feature>
<dbReference type="EMBL" id="MPSB01000001">
    <property type="protein sequence ID" value="ONF97411.1"/>
    <property type="molecule type" value="Genomic_DNA"/>
</dbReference>
<feature type="transmembrane region" description="Helical" evidence="1">
    <location>
        <begin position="445"/>
        <end position="467"/>
    </location>
</feature>
<dbReference type="Pfam" id="PF12040">
    <property type="entry name" value="DUF3526"/>
    <property type="match status" value="1"/>
</dbReference>
<proteinExistence type="predicted"/>
<keyword evidence="1" id="KW-0472">Membrane</keyword>
<dbReference type="PANTHER" id="PTHR43471:SF1">
    <property type="entry name" value="ABC TRANSPORTER PERMEASE PROTEIN NOSY-RELATED"/>
    <property type="match status" value="1"/>
</dbReference>
<keyword evidence="3" id="KW-1185">Reference proteome</keyword>
<dbReference type="GO" id="GO:0005886">
    <property type="term" value="C:plasma membrane"/>
    <property type="evidence" value="ECO:0007669"/>
    <property type="project" value="UniProtKB-SubCell"/>
</dbReference>
<dbReference type="PANTHER" id="PTHR43471">
    <property type="entry name" value="ABC TRANSPORTER PERMEASE"/>
    <property type="match status" value="1"/>
</dbReference>
<feature type="transmembrane region" description="Helical" evidence="1">
    <location>
        <begin position="178"/>
        <end position="201"/>
    </location>
</feature>
<comment type="caution">
    <text evidence="2">The sequence shown here is derived from an EMBL/GenBank/DDBJ whole genome shotgun (WGS) entry which is preliminary data.</text>
</comment>
<evidence type="ECO:0000256" key="1">
    <source>
        <dbReference type="SAM" id="Phobius"/>
    </source>
</evidence>
<dbReference type="InterPro" id="IPR021913">
    <property type="entry name" value="DUF3526"/>
</dbReference>
<name>A0A1V2EXK9_9SPHN</name>
<protein>
    <submittedName>
        <fullName evidence="2">ABC-2 family transporter protein</fullName>
    </submittedName>
</protein>
<dbReference type="Proteomes" id="UP000188729">
    <property type="component" value="Unassembled WGS sequence"/>
</dbReference>
<dbReference type="STRING" id="1915074.SPHI_00400"/>
<sequence length="475" mass="51774">MSAAVTRIAREEWRALARNRAGLIASMLLALLVLAAALVSVERRNAIESERARYQASVDHQFDEQPARHPHRMVHYGQFVFRPLSPLAFFDFGVDGFTGNTIFLEGHRQNSANFAEARQSSLLLRFGQLTPAFVLQNLAPLLLIFLAFASVSRERERGTLRLLLSQGVDGQRLLMGKLIGHAGIALAIGAPAFILLLGIAASGGAEWGAGLLLILGYAGWLLLWAMLAVLVSASVRRSRDALIVLVGVWMVGVVLLPRALPEVAAVRTTLPTRIETEVALHRDLKEIGDSHDPDDPYFNDFKARTLAHYGVARVEDLPVQYAGLVGMEGERISTDLYARAAARTAGLEAKQAGFVQSFSALSPLLAIRQLSMALSGSDMGAHGHFLDAAERFRYRFVQALNQMQVDQIPNTNAGEDPRIAAENWKTVPRFSYTVPPPPGLSDPRVLPNLAVLGGWLLALVLLALPVARRLGRAAR</sequence>
<feature type="transmembrane region" description="Helical" evidence="1">
    <location>
        <begin position="21"/>
        <end position="41"/>
    </location>
</feature>
<organism evidence="2 3">
    <name type="scientific">Sphingomonas jeddahensis</name>
    <dbReference type="NCBI Taxonomy" id="1915074"/>
    <lineage>
        <taxon>Bacteria</taxon>
        <taxon>Pseudomonadati</taxon>
        <taxon>Pseudomonadota</taxon>
        <taxon>Alphaproteobacteria</taxon>
        <taxon>Sphingomonadales</taxon>
        <taxon>Sphingomonadaceae</taxon>
        <taxon>Sphingomonas</taxon>
    </lineage>
</organism>
<dbReference type="AlphaFoldDB" id="A0A1V2EXK9"/>
<reference evidence="2 3" key="1">
    <citation type="submission" date="2016-11" db="EMBL/GenBank/DDBJ databases">
        <title>Genome sequence of Sphingomonas jeddahensis G39.</title>
        <authorList>
            <person name="Poehlein A."/>
            <person name="Wuebbeler J.H."/>
            <person name="Steinbuechel A."/>
            <person name="Daniel R."/>
        </authorList>
    </citation>
    <scope>NUCLEOTIDE SEQUENCE [LARGE SCALE GENOMIC DNA]</scope>
    <source>
        <strain evidence="2 3">G39</strain>
    </source>
</reference>
<dbReference type="GO" id="GO:0140359">
    <property type="term" value="F:ABC-type transporter activity"/>
    <property type="evidence" value="ECO:0007669"/>
    <property type="project" value="InterPro"/>
</dbReference>
<feature type="transmembrane region" description="Helical" evidence="1">
    <location>
        <begin position="132"/>
        <end position="151"/>
    </location>
</feature>
<feature type="transmembrane region" description="Helical" evidence="1">
    <location>
        <begin position="242"/>
        <end position="260"/>
    </location>
</feature>
<keyword evidence="1" id="KW-0812">Transmembrane</keyword>
<dbReference type="RefSeq" id="WP_076742889.1">
    <property type="nucleotide sequence ID" value="NZ_MPSB01000001.1"/>
</dbReference>